<accession>A0AAW1SP98</accession>
<comment type="catalytic activity">
    <reaction evidence="10">
        <text>K(+)(in) + H(+)(out) = K(+)(out) + H(+)(in)</text>
        <dbReference type="Rhea" id="RHEA:29467"/>
        <dbReference type="ChEBI" id="CHEBI:15378"/>
        <dbReference type="ChEBI" id="CHEBI:29103"/>
    </reaction>
</comment>
<evidence type="ECO:0000256" key="2">
    <source>
        <dbReference type="ARBA" id="ARBA00022448"/>
    </source>
</evidence>
<gene>
    <name evidence="14" type="ORF">WJX84_003336</name>
</gene>
<dbReference type="PANTHER" id="PTHR10110:SF197">
    <property type="entry name" value="SODIUM_HYDROGEN EXCHANGER"/>
    <property type="match status" value="1"/>
</dbReference>
<feature type="domain" description="Cation/H+ exchanger transmembrane" evidence="13">
    <location>
        <begin position="58"/>
        <end position="454"/>
    </location>
</feature>
<keyword evidence="5" id="KW-0915">Sodium</keyword>
<feature type="compositionally biased region" description="Basic residues" evidence="11">
    <location>
        <begin position="571"/>
        <end position="583"/>
    </location>
</feature>
<keyword evidence="15" id="KW-1185">Reference proteome</keyword>
<dbReference type="InterPro" id="IPR006153">
    <property type="entry name" value="Cation/H_exchanger_TM"/>
</dbReference>
<feature type="transmembrane region" description="Helical" evidence="12">
    <location>
        <begin position="36"/>
        <end position="53"/>
    </location>
</feature>
<evidence type="ECO:0000256" key="12">
    <source>
        <dbReference type="SAM" id="Phobius"/>
    </source>
</evidence>
<evidence type="ECO:0000313" key="15">
    <source>
        <dbReference type="Proteomes" id="UP001485043"/>
    </source>
</evidence>
<sequence length="862" mass="92486">MDDGDSLDRFAEAPAAAAAAAAAAAGSTTLDPVETYSFNTGLMVLLIVLWSSFGHKLAASSKYIGEGSAACGMGLLTGLIVVISQRYLSAESVHQLLTFNPADFFTYLLPPIIFYAGLSVKKKQFFRNLLSIASFGVLGTYVCFAVIAFVLYGFSRLPTILKPRDCLALGVIFAATDSVAVLQVLKQDRTPLLYSLVFGEGVMNDATAVALLRAVQALEPEGALGPGIVVAILGKFLYLFAASLILGLCFGLGTAFLLKTLRCNSSPQEVAIIGMLAYLSYLCGELLGLSGIVALFCCAVAISHYALHNVTSMSRVTTVSAFQTLSYVSEGAIFIYVGMDTLDPLKWQNTYFGELTWMFCVLVLLMLVGRAVFVFPLTLFHNLLAKEERISMKDAVVIWWAGLMKGAITVALVYYHFDPKGWSSNAHRATLISTTLIVVLFSIMILGALTKPLLDAMLGPQDTHNASASVPLTSSWQGLRGSGSGKYSPLYAVVRVPTDNDTMASHMEDGTPIGRRPVHLDPYGSLPVIMQGGPDGDERATLLPDVTDNIQPAMIAAQSSPDDKPATPRSARLHGAQHIHHQHRDPEGGTSQGSATAQLMEEGVKHAWDPPGGWPHKRPSASGGSHPPAADGLEMGAINFGDLDEQVVHRPSSRGPKDHQAAVSGNGFLDNSLPNDGQVSSQGQLRPSPFQAEADRLLGSTGRPQLRVQVPLQQEGPRDASDSWLRDPSRPAQQQDASQPHRPWRQQVMQTFQSNAAASDQASMGTSTQPSWTSRASQRPAQSGDGGPSTGDNLDGVPGLEMERSLSSGRNDRLSRWWVEFDARYLQPVFGGPHHHPGEALQLTRLSASRHPSGSSRMAGQQ</sequence>
<feature type="region of interest" description="Disordered" evidence="11">
    <location>
        <begin position="700"/>
        <end position="809"/>
    </location>
</feature>
<keyword evidence="4 12" id="KW-1133">Transmembrane helix</keyword>
<evidence type="ECO:0000259" key="13">
    <source>
        <dbReference type="Pfam" id="PF00999"/>
    </source>
</evidence>
<evidence type="ECO:0000256" key="11">
    <source>
        <dbReference type="SAM" id="MobiDB-lite"/>
    </source>
</evidence>
<dbReference type="Pfam" id="PF00999">
    <property type="entry name" value="Na_H_Exchanger"/>
    <property type="match status" value="1"/>
</dbReference>
<evidence type="ECO:0000256" key="6">
    <source>
        <dbReference type="ARBA" id="ARBA00023065"/>
    </source>
</evidence>
<keyword evidence="3 12" id="KW-0812">Transmembrane</keyword>
<dbReference type="PANTHER" id="PTHR10110">
    <property type="entry name" value="SODIUM/HYDROGEN EXCHANGER"/>
    <property type="match status" value="1"/>
</dbReference>
<dbReference type="Proteomes" id="UP001485043">
    <property type="component" value="Unassembled WGS sequence"/>
</dbReference>
<feature type="compositionally biased region" description="Polar residues" evidence="11">
    <location>
        <begin position="672"/>
        <end position="685"/>
    </location>
</feature>
<evidence type="ECO:0000256" key="4">
    <source>
        <dbReference type="ARBA" id="ARBA00022989"/>
    </source>
</evidence>
<feature type="transmembrane region" description="Helical" evidence="12">
    <location>
        <begin position="167"/>
        <end position="185"/>
    </location>
</feature>
<feature type="transmembrane region" description="Helical" evidence="12">
    <location>
        <begin position="65"/>
        <end position="84"/>
    </location>
</feature>
<keyword evidence="2" id="KW-0813">Transport</keyword>
<dbReference type="GO" id="GO:0098719">
    <property type="term" value="P:sodium ion import across plasma membrane"/>
    <property type="evidence" value="ECO:0007669"/>
    <property type="project" value="TreeGrafter"/>
</dbReference>
<feature type="transmembrane region" description="Helical" evidence="12">
    <location>
        <begin position="429"/>
        <end position="449"/>
    </location>
</feature>
<dbReference type="EMBL" id="JALJOV010001307">
    <property type="protein sequence ID" value="KAK9850077.1"/>
    <property type="molecule type" value="Genomic_DNA"/>
</dbReference>
<evidence type="ECO:0000256" key="10">
    <source>
        <dbReference type="ARBA" id="ARBA00047912"/>
    </source>
</evidence>
<protein>
    <recommendedName>
        <fullName evidence="13">Cation/H+ exchanger transmembrane domain-containing protein</fullName>
    </recommendedName>
</protein>
<evidence type="ECO:0000256" key="7">
    <source>
        <dbReference type="ARBA" id="ARBA00023136"/>
    </source>
</evidence>
<feature type="compositionally biased region" description="Polar residues" evidence="11">
    <location>
        <begin position="747"/>
        <end position="781"/>
    </location>
</feature>
<evidence type="ECO:0000313" key="14">
    <source>
        <dbReference type="EMBL" id="KAK9850077.1"/>
    </source>
</evidence>
<proteinExistence type="predicted"/>
<dbReference type="GO" id="GO:0015386">
    <property type="term" value="F:potassium:proton antiporter activity"/>
    <property type="evidence" value="ECO:0007669"/>
    <property type="project" value="TreeGrafter"/>
</dbReference>
<evidence type="ECO:0000256" key="3">
    <source>
        <dbReference type="ARBA" id="ARBA00022692"/>
    </source>
</evidence>
<evidence type="ECO:0000256" key="1">
    <source>
        <dbReference type="ARBA" id="ARBA00004141"/>
    </source>
</evidence>
<name>A0AAW1SP98_9CHLO</name>
<comment type="subcellular location">
    <subcellularLocation>
        <location evidence="1">Membrane</location>
        <topology evidence="1">Multi-pass membrane protein</topology>
    </subcellularLocation>
</comment>
<evidence type="ECO:0000256" key="9">
    <source>
        <dbReference type="ARBA" id="ARBA00047524"/>
    </source>
</evidence>
<reference evidence="14 15" key="1">
    <citation type="journal article" date="2024" name="Nat. Commun.">
        <title>Phylogenomics reveals the evolutionary origins of lichenization in chlorophyte algae.</title>
        <authorList>
            <person name="Puginier C."/>
            <person name="Libourel C."/>
            <person name="Otte J."/>
            <person name="Skaloud P."/>
            <person name="Haon M."/>
            <person name="Grisel S."/>
            <person name="Petersen M."/>
            <person name="Berrin J.G."/>
            <person name="Delaux P.M."/>
            <person name="Dal Grande F."/>
            <person name="Keller J."/>
        </authorList>
    </citation>
    <scope>NUCLEOTIDE SEQUENCE [LARGE SCALE GENOMIC DNA]</scope>
    <source>
        <strain evidence="14 15">SAG 2523</strain>
    </source>
</reference>
<keyword evidence="6" id="KW-0406">Ion transport</keyword>
<keyword evidence="8" id="KW-0739">Sodium transport</keyword>
<feature type="transmembrane region" description="Helical" evidence="12">
    <location>
        <begin position="355"/>
        <end position="384"/>
    </location>
</feature>
<comment type="caution">
    <text evidence="14">The sequence shown here is derived from an EMBL/GenBank/DDBJ whole genome shotgun (WGS) entry which is preliminary data.</text>
</comment>
<dbReference type="GO" id="GO:0051453">
    <property type="term" value="P:regulation of intracellular pH"/>
    <property type="evidence" value="ECO:0007669"/>
    <property type="project" value="TreeGrafter"/>
</dbReference>
<dbReference type="InterPro" id="IPR004709">
    <property type="entry name" value="NaH_exchanger"/>
</dbReference>
<keyword evidence="7 12" id="KW-0472">Membrane</keyword>
<dbReference type="InterPro" id="IPR018422">
    <property type="entry name" value="Cation/H_exchanger_CPA1"/>
</dbReference>
<dbReference type="PRINTS" id="PR01084">
    <property type="entry name" value="NAHEXCHNGR"/>
</dbReference>
<feature type="transmembrane region" description="Helical" evidence="12">
    <location>
        <begin position="104"/>
        <end position="120"/>
    </location>
</feature>
<feature type="compositionally biased region" description="Basic and acidic residues" evidence="11">
    <location>
        <begin position="716"/>
        <end position="729"/>
    </location>
</feature>
<feature type="transmembrane region" description="Helical" evidence="12">
    <location>
        <begin position="396"/>
        <end position="417"/>
    </location>
</feature>
<dbReference type="AlphaFoldDB" id="A0AAW1SP98"/>
<feature type="transmembrane region" description="Helical" evidence="12">
    <location>
        <begin position="236"/>
        <end position="258"/>
    </location>
</feature>
<comment type="catalytic activity">
    <reaction evidence="9">
        <text>Na(+)(in) + H(+)(out) = Na(+)(out) + H(+)(in)</text>
        <dbReference type="Rhea" id="RHEA:29419"/>
        <dbReference type="ChEBI" id="CHEBI:15378"/>
        <dbReference type="ChEBI" id="CHEBI:29101"/>
    </reaction>
</comment>
<dbReference type="Gene3D" id="6.10.140.1330">
    <property type="match status" value="1"/>
</dbReference>
<feature type="region of interest" description="Disordered" evidence="11">
    <location>
        <begin position="556"/>
        <end position="635"/>
    </location>
</feature>
<feature type="region of interest" description="Disordered" evidence="11">
    <location>
        <begin position="648"/>
        <end position="686"/>
    </location>
</feature>
<organism evidence="14 15">
    <name type="scientific">Apatococcus fuscideae</name>
    <dbReference type="NCBI Taxonomy" id="2026836"/>
    <lineage>
        <taxon>Eukaryota</taxon>
        <taxon>Viridiplantae</taxon>
        <taxon>Chlorophyta</taxon>
        <taxon>core chlorophytes</taxon>
        <taxon>Trebouxiophyceae</taxon>
        <taxon>Chlorellales</taxon>
        <taxon>Chlorellaceae</taxon>
        <taxon>Apatococcus</taxon>
    </lineage>
</organism>
<feature type="transmembrane region" description="Helical" evidence="12">
    <location>
        <begin position="270"/>
        <end position="303"/>
    </location>
</feature>
<feature type="transmembrane region" description="Helical" evidence="12">
    <location>
        <begin position="132"/>
        <end position="155"/>
    </location>
</feature>
<evidence type="ECO:0000256" key="5">
    <source>
        <dbReference type="ARBA" id="ARBA00023053"/>
    </source>
</evidence>
<dbReference type="GO" id="GO:0005886">
    <property type="term" value="C:plasma membrane"/>
    <property type="evidence" value="ECO:0007669"/>
    <property type="project" value="TreeGrafter"/>
</dbReference>
<evidence type="ECO:0000256" key="8">
    <source>
        <dbReference type="ARBA" id="ARBA00023201"/>
    </source>
</evidence>
<dbReference type="GO" id="GO:0015385">
    <property type="term" value="F:sodium:proton antiporter activity"/>
    <property type="evidence" value="ECO:0007669"/>
    <property type="project" value="InterPro"/>
</dbReference>